<gene>
    <name evidence="1" type="ORF">Scinn_70480</name>
</gene>
<proteinExistence type="predicted"/>
<evidence type="ECO:0000313" key="2">
    <source>
        <dbReference type="Proteomes" id="UP000660554"/>
    </source>
</evidence>
<comment type="caution">
    <text evidence="1">The sequence shown here is derived from an EMBL/GenBank/DDBJ whole genome shotgun (WGS) entry which is preliminary data.</text>
</comment>
<keyword evidence="2" id="KW-1185">Reference proteome</keyword>
<dbReference type="SUPFAM" id="SSF63829">
    <property type="entry name" value="Calcium-dependent phosphotriesterase"/>
    <property type="match status" value="1"/>
</dbReference>
<evidence type="ECO:0000313" key="1">
    <source>
        <dbReference type="EMBL" id="GHI17585.1"/>
    </source>
</evidence>
<protein>
    <submittedName>
        <fullName evidence="1">Uncharacterized protein</fullName>
    </submittedName>
</protein>
<organism evidence="1 2">
    <name type="scientific">Streptomyces virginiae</name>
    <name type="common">Streptomyces cinnamonensis</name>
    <dbReference type="NCBI Taxonomy" id="1961"/>
    <lineage>
        <taxon>Bacteria</taxon>
        <taxon>Bacillati</taxon>
        <taxon>Actinomycetota</taxon>
        <taxon>Actinomycetes</taxon>
        <taxon>Kitasatosporales</taxon>
        <taxon>Streptomycetaceae</taxon>
        <taxon>Streptomyces</taxon>
    </lineage>
</organism>
<dbReference type="Proteomes" id="UP000660554">
    <property type="component" value="Unassembled WGS sequence"/>
</dbReference>
<name>A0ABQ3NXT8_STRVG</name>
<dbReference type="EMBL" id="BNDV01000017">
    <property type="protein sequence ID" value="GHI17585.1"/>
    <property type="molecule type" value="Genomic_DNA"/>
</dbReference>
<accession>A0ABQ3NXT8</accession>
<reference evidence="2" key="1">
    <citation type="submission" date="2020-09" db="EMBL/GenBank/DDBJ databases">
        <title>Whole genome shotgun sequence of Streptomyces cinnamonensis NBRC 15873.</title>
        <authorList>
            <person name="Komaki H."/>
            <person name="Tamura T."/>
        </authorList>
    </citation>
    <scope>NUCLEOTIDE SEQUENCE [LARGE SCALE GENOMIC DNA]</scope>
    <source>
        <strain evidence="2">NBRC 15873</strain>
    </source>
</reference>
<sequence length="305" mass="33552">MALGELPVVWSLPTEDSRAGWRALWWSVGPSGELAVVLVQERHLRRSPYIKGWVGWSVTAPCDGILVVVSDGVEHRTSMTGIVPGTSHMALLSWSRLLLVSGRTRRDRNGSWERNAVVYSPGGYPVSHFCIGDDIDCIVTDRDGGIWTAYGDEGIYGDHPETSAGLARWDTDGIHTWSPRGRLPVWPLGGSAAATEEAVAWLAWYSHGGAFLSRVDPATGDITSYRNPLKDTDGIAVRGTRMLLTSRYHNRPGVELSRAELADDTWVITGQEKLRLPGPVVMRCVQGRDGILWLRAGDTWVRIEA</sequence>